<evidence type="ECO:0000313" key="1">
    <source>
        <dbReference type="EMBL" id="OTQ47999.1"/>
    </source>
</evidence>
<evidence type="ECO:0000313" key="2">
    <source>
        <dbReference type="Proteomes" id="UP000194968"/>
    </source>
</evidence>
<dbReference type="AlphaFoldDB" id="A0A242NRB0"/>
<protein>
    <submittedName>
        <fullName evidence="1">Uncharacterized protein</fullName>
    </submittedName>
</protein>
<dbReference type="OrthoDB" id="9874510at2"/>
<organism evidence="1 2">
    <name type="scientific">Gilliamella apis</name>
    <dbReference type="NCBI Taxonomy" id="1970738"/>
    <lineage>
        <taxon>Bacteria</taxon>
        <taxon>Pseudomonadati</taxon>
        <taxon>Pseudomonadota</taxon>
        <taxon>Gammaproteobacteria</taxon>
        <taxon>Orbales</taxon>
        <taxon>Orbaceae</taxon>
        <taxon>Gilliamella</taxon>
    </lineage>
</organism>
<name>A0A242NRB0_9GAMM</name>
<accession>A0A242NRB0</accession>
<proteinExistence type="predicted"/>
<gene>
    <name evidence="1" type="ORF">B6D06_11015</name>
</gene>
<dbReference type="EMBL" id="NASK01000104">
    <property type="protein sequence ID" value="OTQ47999.1"/>
    <property type="molecule type" value="Genomic_DNA"/>
</dbReference>
<reference evidence="1 2" key="1">
    <citation type="submission" date="2017-03" db="EMBL/GenBank/DDBJ databases">
        <title>Comparative genomics of honeybee gut symbionts reveal geographically distinct and subgroup specific antibiotic resistance.</title>
        <authorList>
            <person name="Ludvigsen J."/>
            <person name="Porcellato D."/>
            <person name="Labee-Lund T.M."/>
            <person name="Amdam G.V."/>
            <person name="Rudi K."/>
        </authorList>
    </citation>
    <scope>NUCLEOTIDE SEQUENCE [LARGE SCALE GENOMIC DNA]</scope>
    <source>
        <strain evidence="1 2">A-4-12</strain>
    </source>
</reference>
<dbReference type="RefSeq" id="WP_086321133.1">
    <property type="nucleotide sequence ID" value="NZ_NASK01000104.1"/>
</dbReference>
<comment type="caution">
    <text evidence="1">The sequence shown here is derived from an EMBL/GenBank/DDBJ whole genome shotgun (WGS) entry which is preliminary data.</text>
</comment>
<sequence length="458" mass="50583">MTSQKIQGELPHLTFNNGLTKEYGSSALGLLRVKVSNGTSYIPSEHEAYPDAVVDTSSVDEPIMLEATDTFESIETFVALPSQNNNYPKIEFDQLVIAPYAFWQDADGDELIPLTAKQASLKGNLTVIWKDAFGRDITNSVKSNPKQVLSGCNAPYALTVELHKGVVQTQYGDPRQLTIDDKSHTYYFYPKVVEPKVCFAQPNLEFGDGVYAGPTEQWDPLNGFKLQDINNPESNFPTVGANNLYLKFKLIGITAEEFININGSTMHSEDGSGVILELTPENDQIKTHVVRVTLKGPSRAQNGGDAFSPSTFNFYADKGKSNLLYNFKIGHWYIGDVTFVIYSDAKNICNGTLPTGTYRTPYVREYTNGGVGGSHYQRKISFKDKNNNITGGLTSEWGNLRSNYYSEGDFVGGTAGWAVETNPSRLRFSGGFAIGNSYYNYDYFNPGFHQVGTGCITP</sequence>
<dbReference type="Proteomes" id="UP000194968">
    <property type="component" value="Unassembled WGS sequence"/>
</dbReference>